<dbReference type="Proteomes" id="UP000823612">
    <property type="component" value="Unassembled WGS sequence"/>
</dbReference>
<dbReference type="Pfam" id="PF00254">
    <property type="entry name" value="FKBP_C"/>
    <property type="match status" value="1"/>
</dbReference>
<dbReference type="AlphaFoldDB" id="A0A9D9DRH8"/>
<gene>
    <name evidence="8" type="ORF">IAB08_05460</name>
</gene>
<feature type="domain" description="PPIase FKBP-type" evidence="7">
    <location>
        <begin position="142"/>
        <end position="227"/>
    </location>
</feature>
<comment type="catalytic activity">
    <reaction evidence="1 5 6">
        <text>[protein]-peptidylproline (omega=180) = [protein]-peptidylproline (omega=0)</text>
        <dbReference type="Rhea" id="RHEA:16237"/>
        <dbReference type="Rhea" id="RHEA-COMP:10747"/>
        <dbReference type="Rhea" id="RHEA-COMP:10748"/>
        <dbReference type="ChEBI" id="CHEBI:83833"/>
        <dbReference type="ChEBI" id="CHEBI:83834"/>
        <dbReference type="EC" id="5.2.1.8"/>
    </reaction>
</comment>
<evidence type="ECO:0000313" key="8">
    <source>
        <dbReference type="EMBL" id="MBO8432722.1"/>
    </source>
</evidence>
<dbReference type="Pfam" id="PF01346">
    <property type="entry name" value="FKBP_N"/>
    <property type="match status" value="1"/>
</dbReference>
<reference evidence="8" key="1">
    <citation type="submission" date="2020-10" db="EMBL/GenBank/DDBJ databases">
        <authorList>
            <person name="Gilroy R."/>
        </authorList>
    </citation>
    <scope>NUCLEOTIDE SEQUENCE</scope>
    <source>
        <strain evidence="8">2889</strain>
    </source>
</reference>
<comment type="caution">
    <text evidence="8">The sequence shown here is derived from an EMBL/GenBank/DDBJ whole genome shotgun (WGS) entry which is preliminary data.</text>
</comment>
<dbReference type="PANTHER" id="PTHR43811:SF19">
    <property type="entry name" value="39 KDA FK506-BINDING NUCLEAR PROTEIN"/>
    <property type="match status" value="1"/>
</dbReference>
<evidence type="ECO:0000256" key="5">
    <source>
        <dbReference type="PROSITE-ProRule" id="PRU00277"/>
    </source>
</evidence>
<dbReference type="EMBL" id="JADIMZ010000085">
    <property type="protein sequence ID" value="MBO8432722.1"/>
    <property type="molecule type" value="Genomic_DNA"/>
</dbReference>
<evidence type="ECO:0000313" key="9">
    <source>
        <dbReference type="Proteomes" id="UP000823612"/>
    </source>
</evidence>
<dbReference type="InterPro" id="IPR001179">
    <property type="entry name" value="PPIase_FKBP_dom"/>
</dbReference>
<dbReference type="GO" id="GO:0003755">
    <property type="term" value="F:peptidyl-prolyl cis-trans isomerase activity"/>
    <property type="evidence" value="ECO:0007669"/>
    <property type="project" value="UniProtKB-UniRule"/>
</dbReference>
<evidence type="ECO:0000256" key="4">
    <source>
        <dbReference type="ARBA" id="ARBA00023235"/>
    </source>
</evidence>
<dbReference type="PANTHER" id="PTHR43811">
    <property type="entry name" value="FKBP-TYPE PEPTIDYL-PROLYL CIS-TRANS ISOMERASE FKPA"/>
    <property type="match status" value="1"/>
</dbReference>
<reference evidence="8" key="2">
    <citation type="journal article" date="2021" name="PeerJ">
        <title>Extensive microbial diversity within the chicken gut microbiome revealed by metagenomics and culture.</title>
        <authorList>
            <person name="Gilroy R."/>
            <person name="Ravi A."/>
            <person name="Getino M."/>
            <person name="Pursley I."/>
            <person name="Horton D.L."/>
            <person name="Alikhan N.F."/>
            <person name="Baker D."/>
            <person name="Gharbi K."/>
            <person name="Hall N."/>
            <person name="Watson M."/>
            <person name="Adriaenssens E.M."/>
            <person name="Foster-Nyarko E."/>
            <person name="Jarju S."/>
            <person name="Secka A."/>
            <person name="Antonio M."/>
            <person name="Oren A."/>
            <person name="Chaudhuri R.R."/>
            <person name="La Ragione R."/>
            <person name="Hildebrand F."/>
            <person name="Pallen M.J."/>
        </authorList>
    </citation>
    <scope>NUCLEOTIDE SEQUENCE</scope>
    <source>
        <strain evidence="8">2889</strain>
    </source>
</reference>
<organism evidence="8 9">
    <name type="scientific">Candidatus Pullibacteroides excrementavium</name>
    <dbReference type="NCBI Taxonomy" id="2840905"/>
    <lineage>
        <taxon>Bacteria</taxon>
        <taxon>Pseudomonadati</taxon>
        <taxon>Bacteroidota</taxon>
        <taxon>Bacteroidia</taxon>
        <taxon>Bacteroidales</taxon>
        <taxon>Candidatus Pullibacteroides</taxon>
    </lineage>
</organism>
<dbReference type="GO" id="GO:0006457">
    <property type="term" value="P:protein folding"/>
    <property type="evidence" value="ECO:0007669"/>
    <property type="project" value="InterPro"/>
</dbReference>
<dbReference type="PROSITE" id="PS50059">
    <property type="entry name" value="FKBP_PPIASE"/>
    <property type="match status" value="1"/>
</dbReference>
<comment type="similarity">
    <text evidence="2 6">Belongs to the FKBP-type PPIase family.</text>
</comment>
<name>A0A9D9DRH8_9BACT</name>
<dbReference type="SUPFAM" id="SSF54534">
    <property type="entry name" value="FKBP-like"/>
    <property type="match status" value="1"/>
</dbReference>
<evidence type="ECO:0000256" key="2">
    <source>
        <dbReference type="ARBA" id="ARBA00006577"/>
    </source>
</evidence>
<keyword evidence="3 5" id="KW-0697">Rotamase</keyword>
<sequence>MPLQAAGSLPVNGACHHQDPENILNNNHMKAKDTVSYLFGFSTASKLFGNPYQFDVESFLQGVRTSLEGKDCGFSNDEFQRIVTQWQQEQREKAQERSLQNKVDGKQFLADNLANDKDVKQTPSGLQYKILKKGNGKSPKATDKVLVHYEGTLIDGTIFDSSIKRGEPISFPLNGVIAGWTEGLQLMEEGGEYMFFIPSDLAYGDQDNGPIPGGSTLIFKVQLLEVNPK</sequence>
<keyword evidence="4 5" id="KW-0413">Isomerase</keyword>
<evidence type="ECO:0000256" key="6">
    <source>
        <dbReference type="RuleBase" id="RU003915"/>
    </source>
</evidence>
<dbReference type="InterPro" id="IPR046357">
    <property type="entry name" value="PPIase_dom_sf"/>
</dbReference>
<dbReference type="Gene3D" id="1.10.287.460">
    <property type="entry name" value="Peptidyl-prolyl cis-trans isomerase, FKBP-type, N-terminal domain"/>
    <property type="match status" value="1"/>
</dbReference>
<dbReference type="Gene3D" id="3.10.50.40">
    <property type="match status" value="1"/>
</dbReference>
<evidence type="ECO:0000256" key="1">
    <source>
        <dbReference type="ARBA" id="ARBA00000971"/>
    </source>
</evidence>
<dbReference type="InterPro" id="IPR036944">
    <property type="entry name" value="PPIase_FKBP_N_sf"/>
</dbReference>
<protein>
    <recommendedName>
        <fullName evidence="6">Peptidyl-prolyl cis-trans isomerase</fullName>
        <ecNumber evidence="6">5.2.1.8</ecNumber>
    </recommendedName>
</protein>
<dbReference type="EC" id="5.2.1.8" evidence="6"/>
<evidence type="ECO:0000259" key="7">
    <source>
        <dbReference type="PROSITE" id="PS50059"/>
    </source>
</evidence>
<accession>A0A9D9DRH8</accession>
<dbReference type="InterPro" id="IPR000774">
    <property type="entry name" value="PPIase_FKBP_N"/>
</dbReference>
<proteinExistence type="inferred from homology"/>
<evidence type="ECO:0000256" key="3">
    <source>
        <dbReference type="ARBA" id="ARBA00023110"/>
    </source>
</evidence>
<dbReference type="FunFam" id="3.10.50.40:FF:000006">
    <property type="entry name" value="Peptidyl-prolyl cis-trans isomerase"/>
    <property type="match status" value="1"/>
</dbReference>